<feature type="domain" description="Lipid-binding serum glycoprotein C-terminal" evidence="16">
    <location>
        <begin position="374"/>
        <end position="577"/>
    </location>
</feature>
<keyword evidence="10 14" id="KW-0044">Antibiotic</keyword>
<keyword evidence="6 14" id="KW-0929">Antimicrobial</keyword>
<evidence type="ECO:0000256" key="14">
    <source>
        <dbReference type="RuleBase" id="RU369039"/>
    </source>
</evidence>
<sequence>MGCLGRGTNLHTHIHTCTPVYTQACIHAHASLPGCTSPCLWGPNHKGKPQLPSLSPTLARFLPPFRILLTCMSPVDSFIALWSHLKALRSWQLWRMREDVARGLHDAPRWASLLVLVAVGTTVTAAANPGVMVRISQKGLDYASQQGTAALQKELKRIKIPDYSGSFKIKHLGKGRYSFYSMDIREFQLPSSQISMVPNVGLKFSISNANIKISGKWKARKSFIKTSGNFDLSVEGVSISADLKLGSDSTSGKPTVSCSSCSSHINSVHVRISNSRVGWLIRLFRKKIESTLRNKLNSQVCEKVTSSVSSKLQPYFQTLPVMTKIDAVAGINYGLVAPPITTAETLDVQMKGEFYSQNHHNPPPFAPAVMEFPAAHDHMVYLGLSDYFFNTAGLVYQQAGVLKMTLRDDMIPKESKFRLTTKFFGTFLPEVAKMFPNMKIEIHVSASAPPHLSVQPTGLTFYPAVDVQTFAVLPNSSLASLFLIGVSTTGSMEVGAKSDRLVGKLKVDRLVLELKHSNIGPFPVELLQAVMNYIVPTFVLPRVNEKLQKGFPLPTPARVQLYNMVLQPHQNFLLFGADVVYK</sequence>
<evidence type="ECO:0000256" key="1">
    <source>
        <dbReference type="ARBA" id="ARBA00004197"/>
    </source>
</evidence>
<dbReference type="GO" id="GO:0043031">
    <property type="term" value="P:negative regulation of macrophage activation"/>
    <property type="evidence" value="ECO:0007669"/>
    <property type="project" value="TreeGrafter"/>
</dbReference>
<gene>
    <name evidence="17" type="primary">BPI</name>
</gene>
<dbReference type="Gene3D" id="3.15.10.10">
    <property type="entry name" value="Bactericidal permeability-increasing protein, domain 1"/>
    <property type="match status" value="1"/>
</dbReference>
<dbReference type="SUPFAM" id="SSF55394">
    <property type="entry name" value="Bactericidal permeability-increasing protein, BPI"/>
    <property type="match status" value="2"/>
</dbReference>
<evidence type="ECO:0000256" key="3">
    <source>
        <dbReference type="ARBA" id="ARBA00007292"/>
    </source>
</evidence>
<evidence type="ECO:0000256" key="6">
    <source>
        <dbReference type="ARBA" id="ARBA00022529"/>
    </source>
</evidence>
<evidence type="ECO:0000259" key="16">
    <source>
        <dbReference type="SMART" id="SM00329"/>
    </source>
</evidence>
<keyword evidence="11 14" id="KW-1015">Disulfide bond</keyword>
<reference evidence="17" key="3">
    <citation type="submission" date="2025-09" db="UniProtKB">
        <authorList>
            <consortium name="Ensembl"/>
        </authorList>
    </citation>
    <scope>IDENTIFICATION</scope>
</reference>
<comment type="domain">
    <text evidence="14">The N- and C-terminal barrels adopt an identical fold despite having only 13% of conserved residues.</text>
</comment>
<name>A0A2K5VAG2_MACFA</name>
<evidence type="ECO:0000256" key="7">
    <source>
        <dbReference type="ARBA" id="ARBA00022588"/>
    </source>
</evidence>
<dbReference type="Pfam" id="PF01273">
    <property type="entry name" value="LBP_BPI_CETP"/>
    <property type="match status" value="1"/>
</dbReference>
<dbReference type="InterPro" id="IPR017943">
    <property type="entry name" value="Bactericidal_perm-incr_a/b_dom"/>
</dbReference>
<keyword evidence="12 14" id="KW-0325">Glycoprotein</keyword>
<dbReference type="InterPro" id="IPR001124">
    <property type="entry name" value="Lipid-bd_serum_glycop_C"/>
</dbReference>
<reference evidence="17" key="2">
    <citation type="submission" date="2025-08" db="UniProtKB">
        <authorList>
            <consortium name="Ensembl"/>
        </authorList>
    </citation>
    <scope>IDENTIFICATION</scope>
</reference>
<dbReference type="Gene3D" id="3.15.20.10">
    <property type="entry name" value="Bactericidal permeability-increasing protein, domain 2"/>
    <property type="match status" value="1"/>
</dbReference>
<dbReference type="InterPro" id="IPR032942">
    <property type="entry name" value="BPI/LBP/Plunc"/>
</dbReference>
<dbReference type="VEuPathDB" id="HostDB:ENSMFAG00000035752"/>
<dbReference type="GO" id="GO:0032720">
    <property type="term" value="P:negative regulation of tumor necrosis factor production"/>
    <property type="evidence" value="ECO:0007669"/>
    <property type="project" value="TreeGrafter"/>
</dbReference>
<dbReference type="SMART" id="SM00328">
    <property type="entry name" value="BPI1"/>
    <property type="match status" value="1"/>
</dbReference>
<evidence type="ECO:0000256" key="9">
    <source>
        <dbReference type="ARBA" id="ARBA00022859"/>
    </source>
</evidence>
<dbReference type="GO" id="GO:0001530">
    <property type="term" value="F:lipopolysaccharide binding"/>
    <property type="evidence" value="ECO:0007669"/>
    <property type="project" value="TreeGrafter"/>
</dbReference>
<comment type="subunit">
    <text evidence="13 14">Monomer. Homodimer; disulfide-linked.</text>
</comment>
<dbReference type="GeneTree" id="ENSGT01150000286994"/>
<evidence type="ECO:0000256" key="5">
    <source>
        <dbReference type="ARBA" id="ARBA00022525"/>
    </source>
</evidence>
<dbReference type="STRING" id="9541.ENSMFAP00000021702"/>
<dbReference type="SMART" id="SM00329">
    <property type="entry name" value="BPI2"/>
    <property type="match status" value="1"/>
</dbReference>
<keyword evidence="18" id="KW-1185">Reference proteome</keyword>
<evidence type="ECO:0000256" key="12">
    <source>
        <dbReference type="ARBA" id="ARBA00023180"/>
    </source>
</evidence>
<dbReference type="GO" id="GO:0032717">
    <property type="term" value="P:negative regulation of interleukin-8 production"/>
    <property type="evidence" value="ECO:0007669"/>
    <property type="project" value="TreeGrafter"/>
</dbReference>
<proteinExistence type="inferred from homology"/>
<dbReference type="CDD" id="cd00026">
    <property type="entry name" value="BPI2"/>
    <property type="match status" value="1"/>
</dbReference>
<keyword evidence="9 14" id="KW-0391">Immunity</keyword>
<reference evidence="17 18" key="1">
    <citation type="submission" date="2013-03" db="EMBL/GenBank/DDBJ databases">
        <authorList>
            <person name="Warren W."/>
            <person name="Wilson R.K."/>
        </authorList>
    </citation>
    <scope>NUCLEOTIDE SEQUENCE</scope>
</reference>
<dbReference type="GO" id="GO:0050829">
    <property type="term" value="P:defense response to Gram-negative bacterium"/>
    <property type="evidence" value="ECO:0007669"/>
    <property type="project" value="UniProtKB-UniRule"/>
</dbReference>
<dbReference type="Proteomes" id="UP000233100">
    <property type="component" value="Chromosome 10"/>
</dbReference>
<dbReference type="CDD" id="cd00025">
    <property type="entry name" value="BPI1"/>
    <property type="match status" value="1"/>
</dbReference>
<evidence type="ECO:0000256" key="2">
    <source>
        <dbReference type="ARBA" id="ARBA00004613"/>
    </source>
</evidence>
<evidence type="ECO:0000256" key="11">
    <source>
        <dbReference type="ARBA" id="ARBA00023157"/>
    </source>
</evidence>
<dbReference type="Bgee" id="ENSMFAG00000035752">
    <property type="expression patterns" value="Expressed in bone marrow and 1 other cell type or tissue"/>
</dbReference>
<keyword evidence="7 14" id="KW-0399">Innate immunity</keyword>
<comment type="subcellular location">
    <subcellularLocation>
        <location evidence="1">Cytoplasmic granule membrane</location>
    </subcellularLocation>
    <subcellularLocation>
        <location evidence="2 14">Secreted</location>
    </subcellularLocation>
</comment>
<evidence type="ECO:0000313" key="18">
    <source>
        <dbReference type="Proteomes" id="UP000233100"/>
    </source>
</evidence>
<dbReference type="PANTHER" id="PTHR10504">
    <property type="entry name" value="BACTERICIDAL PERMEABILITY-INCREASING BPI PROTEIN-RELATED"/>
    <property type="match status" value="1"/>
</dbReference>
<dbReference type="AlphaFoldDB" id="A0A2K5VAG2"/>
<dbReference type="InterPro" id="IPR017942">
    <property type="entry name" value="Lipid-bd_serum_glycop_N"/>
</dbReference>
<organism evidence="17 18">
    <name type="scientific">Macaca fascicularis</name>
    <name type="common">Crab-eating macaque</name>
    <name type="synonym">Cynomolgus monkey</name>
    <dbReference type="NCBI Taxonomy" id="9541"/>
    <lineage>
        <taxon>Eukaryota</taxon>
        <taxon>Metazoa</taxon>
        <taxon>Chordata</taxon>
        <taxon>Craniata</taxon>
        <taxon>Vertebrata</taxon>
        <taxon>Euteleostomi</taxon>
        <taxon>Mammalia</taxon>
        <taxon>Eutheria</taxon>
        <taxon>Euarchontoglires</taxon>
        <taxon>Primates</taxon>
        <taxon>Haplorrhini</taxon>
        <taxon>Catarrhini</taxon>
        <taxon>Cercopithecidae</taxon>
        <taxon>Cercopithecinae</taxon>
        <taxon>Macaca</taxon>
    </lineage>
</organism>
<dbReference type="PANTHER" id="PTHR10504:SF84">
    <property type="entry name" value="BACTERICIDAL PERMEABILITY-INCREASING PROTEIN"/>
    <property type="match status" value="1"/>
</dbReference>
<dbReference type="InterPro" id="IPR017954">
    <property type="entry name" value="Lipid-bd_serum_glycop_CS"/>
</dbReference>
<dbReference type="GO" id="GO:0005615">
    <property type="term" value="C:extracellular space"/>
    <property type="evidence" value="ECO:0007669"/>
    <property type="project" value="UniProtKB-UniRule"/>
</dbReference>
<comment type="domain">
    <text evidence="14">The N-terminal region may be exposed to the interior of the granule, whereas the C-terminal portion may be embedded in the membrane. During phagocytosis and degranulation, proteases may be released and activated and cleave BPI at the junction of the N- and C-terminal portions of the molecule, providing controlled release of the N-terminal antibacterial fragment when bacteria are ingested.</text>
</comment>
<dbReference type="GO" id="GO:0031663">
    <property type="term" value="P:lipopolysaccharide-mediated signaling pathway"/>
    <property type="evidence" value="ECO:0007669"/>
    <property type="project" value="TreeGrafter"/>
</dbReference>
<evidence type="ECO:0000313" key="17">
    <source>
        <dbReference type="Ensembl" id="ENSMFAP00000021702.2"/>
    </source>
</evidence>
<evidence type="ECO:0000256" key="10">
    <source>
        <dbReference type="ARBA" id="ARBA00023022"/>
    </source>
</evidence>
<dbReference type="FunFam" id="3.15.10.10:FF:000001">
    <property type="entry name" value="phospholipid transfer protein-like"/>
    <property type="match status" value="1"/>
</dbReference>
<dbReference type="PROSITE" id="PS00400">
    <property type="entry name" value="LBP_BPI_CETP"/>
    <property type="match status" value="1"/>
</dbReference>
<accession>A0A2K5VAG2</accession>
<evidence type="ECO:0000256" key="13">
    <source>
        <dbReference type="ARBA" id="ARBA00025943"/>
    </source>
</evidence>
<dbReference type="GO" id="GO:0032715">
    <property type="term" value="P:negative regulation of interleukin-6 production"/>
    <property type="evidence" value="ECO:0007669"/>
    <property type="project" value="TreeGrafter"/>
</dbReference>
<dbReference type="FunFam" id="3.15.20.10:FF:000001">
    <property type="entry name" value="Phospholipid transfer protein"/>
    <property type="match status" value="1"/>
</dbReference>
<protein>
    <recommendedName>
        <fullName evidence="4 14">Bactericidal permeability-increasing protein</fullName>
        <shortName evidence="14">BPI</shortName>
    </recommendedName>
</protein>
<feature type="domain" description="Lipid-binding serum glycoprotein N-terminal" evidence="15">
    <location>
        <begin position="134"/>
        <end position="359"/>
    </location>
</feature>
<evidence type="ECO:0000256" key="4">
    <source>
        <dbReference type="ARBA" id="ARBA00017827"/>
    </source>
</evidence>
<dbReference type="Ensembl" id="ENSMFAT00000034304.2">
    <property type="protein sequence ID" value="ENSMFAP00000021702.2"/>
    <property type="gene ID" value="ENSMFAG00000035752.2"/>
</dbReference>
<evidence type="ECO:0000256" key="8">
    <source>
        <dbReference type="ARBA" id="ARBA00022729"/>
    </source>
</evidence>
<evidence type="ECO:0000259" key="15">
    <source>
        <dbReference type="SMART" id="SM00328"/>
    </source>
</evidence>
<dbReference type="GO" id="GO:0045087">
    <property type="term" value="P:innate immune response"/>
    <property type="evidence" value="ECO:0007669"/>
    <property type="project" value="UniProtKB-UniRule"/>
</dbReference>
<comment type="function">
    <text evidence="14">The cytotoxic action of BPI is limited to many species of Gram-negative bacteria; this specificity may be explained by a strong affinity of the very basic N-terminal half for the negatively charged lipopolysaccharides that are unique to the Gram-negative bacterial outer envelope.</text>
</comment>
<keyword evidence="8 14" id="KW-0732">Signal</keyword>
<keyword evidence="5 14" id="KW-0964">Secreted</keyword>
<dbReference type="Pfam" id="PF02886">
    <property type="entry name" value="LBP_BPI_CETP_C"/>
    <property type="match status" value="1"/>
</dbReference>
<comment type="similarity">
    <text evidence="3">Belongs to the BPI/LBP/Plunc superfamily. BPI/LBP family.</text>
</comment>